<protein>
    <submittedName>
        <fullName evidence="1">Uncharacterized protein</fullName>
    </submittedName>
</protein>
<gene>
    <name evidence="1" type="ORF">CHYS00102_LOCUS3001</name>
</gene>
<reference evidence="1" key="1">
    <citation type="submission" date="2021-01" db="EMBL/GenBank/DDBJ databases">
        <authorList>
            <person name="Corre E."/>
            <person name="Pelletier E."/>
            <person name="Niang G."/>
            <person name="Scheremetjew M."/>
            <person name="Finn R."/>
            <person name="Kale V."/>
            <person name="Holt S."/>
            <person name="Cochrane G."/>
            <person name="Meng A."/>
            <person name="Brown T."/>
            <person name="Cohen L."/>
        </authorList>
    </citation>
    <scope>NUCLEOTIDE SEQUENCE</scope>
    <source>
        <strain evidence="1">308</strain>
    </source>
</reference>
<proteinExistence type="predicted"/>
<accession>A0A7S1B720</accession>
<dbReference type="EMBL" id="HBFR01004350">
    <property type="protein sequence ID" value="CAD8875824.1"/>
    <property type="molecule type" value="Transcribed_RNA"/>
</dbReference>
<evidence type="ECO:0000313" key="1">
    <source>
        <dbReference type="EMBL" id="CAD8875824.1"/>
    </source>
</evidence>
<sequence length="670" mass="74595">MPALSARNEKNGNEDQNKTVKQIVATVGILLLVYTSFQWNDGVGIDFSKLSHNFSSWESVGSDDDMSGGLVVDDSSEEHGLDIHALRDSVRSVTEKLEENLKIEYGTYYDLIFTPNSELFEIGELSKTRLTRRMIKKIIEANAVVKEDVSFTWVTAGHSAAAGHGNLFNQSFTFAIEDMVKDVFSSAGMDFVGKNYAMGGMGSGPELALCMESIYGLDIDILSWDFGMTDGRDRYRIALWGARGASHRSRPILASLDNSPDRWMYLKRMEDFGSGAFMLDEFGKIYDGLPDYEKGEDQTDLPDALKYFICDGKAETGKKCGDHKWDTKNYCPKVAGQVGWHPGWKYHKLRGRIIGHFLISMLNESLDQLASFSLSFNGTTQEYLEHLNTQDKDDEELWKTLPLSSPHGRNADDSSTLEKMPTSLYKGHSMCSSAILPSDERYNGLVNGIKGNVNGINGLFDTGIDEKEAQKLAEAMSMEGRDVPLPVVHSPDHTKTMCPKYGERDYKDYFYIAGLESTETWHTMTIPNDAEYDAFATEAVSTENHIMVCLEVCSWGKCPPGFVKFDNMMRREGVAEGEGVIEGSDVAEGEGVAKGKGMTIYVDDTEVTGVRKLGQCNFLLSSENDKGTWMSKGSKPGQYTIKIRLDIGGFMRIQSFTVLSFVEEEEISEN</sequence>
<dbReference type="AlphaFoldDB" id="A0A7S1B720"/>
<organism evidence="1">
    <name type="scientific">Corethron hystrix</name>
    <dbReference type="NCBI Taxonomy" id="216773"/>
    <lineage>
        <taxon>Eukaryota</taxon>
        <taxon>Sar</taxon>
        <taxon>Stramenopiles</taxon>
        <taxon>Ochrophyta</taxon>
        <taxon>Bacillariophyta</taxon>
        <taxon>Coscinodiscophyceae</taxon>
        <taxon>Corethrophycidae</taxon>
        <taxon>Corethrales</taxon>
        <taxon>Corethraceae</taxon>
        <taxon>Corethron</taxon>
    </lineage>
</organism>
<name>A0A7S1B720_9STRA</name>